<dbReference type="EMBL" id="JBHUOS010000002">
    <property type="protein sequence ID" value="MFD2915045.1"/>
    <property type="molecule type" value="Genomic_DNA"/>
</dbReference>
<proteinExistence type="predicted"/>
<sequence length="116" mass="13821">MQLPANFDELISKTTELELYSKLVKQVNKDFLLANIDLDFDEDILPSSLKYLLHEVVFKLIQEKFAEYLNLLYIVDVSEVKIRKLDGSDTLKLSEQVTFLILQREWQKVWYRNEYS</sequence>
<protein>
    <submittedName>
        <fullName evidence="1">Uncharacterized protein</fullName>
    </submittedName>
</protein>
<dbReference type="RefSeq" id="WP_194508538.1">
    <property type="nucleotide sequence ID" value="NZ_JADILU010000005.1"/>
</dbReference>
<organism evidence="1 2">
    <name type="scientific">Psychroserpens luteus</name>
    <dbReference type="NCBI Taxonomy" id="1434066"/>
    <lineage>
        <taxon>Bacteria</taxon>
        <taxon>Pseudomonadati</taxon>
        <taxon>Bacteroidota</taxon>
        <taxon>Flavobacteriia</taxon>
        <taxon>Flavobacteriales</taxon>
        <taxon>Flavobacteriaceae</taxon>
        <taxon>Psychroserpens</taxon>
    </lineage>
</organism>
<reference evidence="2" key="1">
    <citation type="journal article" date="2019" name="Int. J. Syst. Evol. Microbiol.">
        <title>The Global Catalogue of Microorganisms (GCM) 10K type strain sequencing project: providing services to taxonomists for standard genome sequencing and annotation.</title>
        <authorList>
            <consortium name="The Broad Institute Genomics Platform"/>
            <consortium name="The Broad Institute Genome Sequencing Center for Infectious Disease"/>
            <person name="Wu L."/>
            <person name="Ma J."/>
        </authorList>
    </citation>
    <scope>NUCLEOTIDE SEQUENCE [LARGE SCALE GENOMIC DNA]</scope>
    <source>
        <strain evidence="2">KCTC 32514</strain>
    </source>
</reference>
<evidence type="ECO:0000313" key="2">
    <source>
        <dbReference type="Proteomes" id="UP001597548"/>
    </source>
</evidence>
<gene>
    <name evidence="1" type="ORF">ACFS29_05305</name>
</gene>
<accession>A0ABW5ZPW8</accession>
<comment type="caution">
    <text evidence="1">The sequence shown here is derived from an EMBL/GenBank/DDBJ whole genome shotgun (WGS) entry which is preliminary data.</text>
</comment>
<name>A0ABW5ZPW8_9FLAO</name>
<keyword evidence="2" id="KW-1185">Reference proteome</keyword>
<dbReference type="Proteomes" id="UP001597548">
    <property type="component" value="Unassembled WGS sequence"/>
</dbReference>
<evidence type="ECO:0000313" key="1">
    <source>
        <dbReference type="EMBL" id="MFD2915045.1"/>
    </source>
</evidence>